<sequence>MLDESRAETLLLLDFHAVEDTTVAVEADEKVVLFGQRAHFLQIISHFERYLPLGRRTPLRKIAFMQTHRNLI</sequence>
<proteinExistence type="predicted"/>
<reference evidence="1" key="1">
    <citation type="submission" date="2019-08" db="EMBL/GenBank/DDBJ databases">
        <authorList>
            <person name="Kucharzyk K."/>
            <person name="Murdoch R.W."/>
            <person name="Higgins S."/>
            <person name="Loffler F."/>
        </authorList>
    </citation>
    <scope>NUCLEOTIDE SEQUENCE</scope>
</reference>
<protein>
    <submittedName>
        <fullName evidence="1">Uncharacterized protein</fullName>
    </submittedName>
</protein>
<accession>A0A645AQD4</accession>
<name>A0A645AQD4_9ZZZZ</name>
<comment type="caution">
    <text evidence="1">The sequence shown here is derived from an EMBL/GenBank/DDBJ whole genome shotgun (WGS) entry which is preliminary data.</text>
</comment>
<gene>
    <name evidence="1" type="ORF">SDC9_101901</name>
</gene>
<dbReference type="EMBL" id="VSSQ01015119">
    <property type="protein sequence ID" value="MPM55116.1"/>
    <property type="molecule type" value="Genomic_DNA"/>
</dbReference>
<dbReference type="AlphaFoldDB" id="A0A645AQD4"/>
<evidence type="ECO:0000313" key="1">
    <source>
        <dbReference type="EMBL" id="MPM55116.1"/>
    </source>
</evidence>
<organism evidence="1">
    <name type="scientific">bioreactor metagenome</name>
    <dbReference type="NCBI Taxonomy" id="1076179"/>
    <lineage>
        <taxon>unclassified sequences</taxon>
        <taxon>metagenomes</taxon>
        <taxon>ecological metagenomes</taxon>
    </lineage>
</organism>